<dbReference type="InterPro" id="IPR006944">
    <property type="entry name" value="Phage/GTA_portal"/>
</dbReference>
<dbReference type="EMBL" id="CP030840">
    <property type="protein sequence ID" value="AXC13590.1"/>
    <property type="molecule type" value="Genomic_DNA"/>
</dbReference>
<name>A0A2Z5G3I1_9BACT</name>
<proteinExistence type="predicted"/>
<dbReference type="RefSeq" id="WP_338026682.1">
    <property type="nucleotide sequence ID" value="NZ_CP030840.1"/>
</dbReference>
<accession>A0A2Z5G3I1</accession>
<keyword evidence="2" id="KW-1185">Reference proteome</keyword>
<dbReference type="Proteomes" id="UP000253606">
    <property type="component" value="Chromosome"/>
</dbReference>
<evidence type="ECO:0000313" key="1">
    <source>
        <dbReference type="EMBL" id="AXC13590.1"/>
    </source>
</evidence>
<gene>
    <name evidence="1" type="ORF">ACPOL_4315</name>
</gene>
<evidence type="ECO:0000313" key="2">
    <source>
        <dbReference type="Proteomes" id="UP000253606"/>
    </source>
</evidence>
<reference evidence="1 2" key="1">
    <citation type="journal article" date="2018" name="Front. Microbiol.">
        <title>Hydrolytic Capabilities as a Key to Environmental Success: Chitinolytic and Cellulolytic Acidobacteria From Acidic Sub-arctic Soils and Boreal Peatlands.</title>
        <authorList>
            <person name="Belova S.E."/>
            <person name="Ravin N.V."/>
            <person name="Pankratov T.A."/>
            <person name="Rakitin A.L."/>
            <person name="Ivanova A.A."/>
            <person name="Beletsky A.V."/>
            <person name="Mardanov A.V."/>
            <person name="Sinninghe Damste J.S."/>
            <person name="Dedysh S.N."/>
        </authorList>
    </citation>
    <scope>NUCLEOTIDE SEQUENCE [LARGE SCALE GENOMIC DNA]</scope>
    <source>
        <strain evidence="1 2">SBC82</strain>
    </source>
</reference>
<sequence>MNVARSIQQLWKQWTGEVGAGATPSTPRKTVALPSILGPYQAPASLLPKPTPVNLRRFAETPLARRAINIIKDRIASLDWQITLKRSYPAAAVPDFEERSAILRQTLESPNLGDSFRTLIEQVLEDTLVGGYGAIEMELTGDRQRPFELWPVDGATIKVNAKWDGSAETPRYAQATGLAMGQMAPLGGSPLDGTLTPGLIPLRDDELMYLRMNPRTYTPFGLGPLEVAFETINSFLGAHRFAGKLASNSVVQYALWLNETSPSQHERLIRWWQDEIEGTGRVPLISSEQKPEVLRFAAGTDADLRLNWQEFLIRMVGNAFSLPPMLLGLERDVNQSTASEQADEAFRSAIVPLAKLVAEHITRDLFAKKLGWPEFEFVFNDLEARDEMTEVTMQTALLAAGVLTVNEVRAMRGLGQLPESDVPPVLPALEIGREKEEATTN</sequence>
<organism evidence="1 2">
    <name type="scientific">Acidisarcina polymorpha</name>
    <dbReference type="NCBI Taxonomy" id="2211140"/>
    <lineage>
        <taxon>Bacteria</taxon>
        <taxon>Pseudomonadati</taxon>
        <taxon>Acidobacteriota</taxon>
        <taxon>Terriglobia</taxon>
        <taxon>Terriglobales</taxon>
        <taxon>Acidobacteriaceae</taxon>
        <taxon>Acidisarcina</taxon>
    </lineage>
</organism>
<dbReference type="KEGG" id="abas:ACPOL_4315"/>
<protein>
    <recommendedName>
        <fullName evidence="3">Phage portal protein</fullName>
    </recommendedName>
</protein>
<evidence type="ECO:0008006" key="3">
    <source>
        <dbReference type="Google" id="ProtNLM"/>
    </source>
</evidence>
<dbReference type="Pfam" id="PF04860">
    <property type="entry name" value="Phage_portal"/>
    <property type="match status" value="1"/>
</dbReference>
<dbReference type="AlphaFoldDB" id="A0A2Z5G3I1"/>